<proteinExistence type="predicted"/>
<evidence type="ECO:0000313" key="2">
    <source>
        <dbReference type="Proteomes" id="UP001050691"/>
    </source>
</evidence>
<reference evidence="1" key="1">
    <citation type="submission" date="2021-10" db="EMBL/GenBank/DDBJ databases">
        <title>De novo Genome Assembly of Clathrus columnatus (Basidiomycota, Fungi) Using Illumina and Nanopore Sequence Data.</title>
        <authorList>
            <person name="Ogiso-Tanaka E."/>
            <person name="Itagaki H."/>
            <person name="Hosoya T."/>
            <person name="Hosaka K."/>
        </authorList>
    </citation>
    <scope>NUCLEOTIDE SEQUENCE</scope>
    <source>
        <strain evidence="1">MO-923</strain>
    </source>
</reference>
<organism evidence="1 2">
    <name type="scientific">Clathrus columnatus</name>
    <dbReference type="NCBI Taxonomy" id="1419009"/>
    <lineage>
        <taxon>Eukaryota</taxon>
        <taxon>Fungi</taxon>
        <taxon>Dikarya</taxon>
        <taxon>Basidiomycota</taxon>
        <taxon>Agaricomycotina</taxon>
        <taxon>Agaricomycetes</taxon>
        <taxon>Phallomycetidae</taxon>
        <taxon>Phallales</taxon>
        <taxon>Clathraceae</taxon>
        <taxon>Clathrus</taxon>
    </lineage>
</organism>
<dbReference type="Proteomes" id="UP001050691">
    <property type="component" value="Unassembled WGS sequence"/>
</dbReference>
<accession>A0AAV5AAT9</accession>
<keyword evidence="2" id="KW-1185">Reference proteome</keyword>
<gene>
    <name evidence="1" type="ORF">Clacol_003844</name>
</gene>
<sequence>MSGLNSSADEITPLLSNNNIKWEALLPSVSETIILDDDGDSLDIIDFKHSFRSRQTTPIPVIAFEFLVVLYHLTLRDTNSKDVYYESRKTIPKVKLKKKALTLFDEISQTFKNNSGMETALSTLLVYRFRLDPAGSKYLCVLDLLDHDEIPPELFTDSFLTRFITRLWQSGWTATQEYSFTTSRIHKLDNILRAPRK</sequence>
<comment type="caution">
    <text evidence="1">The sequence shown here is derived from an EMBL/GenBank/DDBJ whole genome shotgun (WGS) entry which is preliminary data.</text>
</comment>
<dbReference type="AlphaFoldDB" id="A0AAV5AAT9"/>
<dbReference type="EMBL" id="BPWL01000004">
    <property type="protein sequence ID" value="GJJ09621.1"/>
    <property type="molecule type" value="Genomic_DNA"/>
</dbReference>
<protein>
    <submittedName>
        <fullName evidence="1">Uncharacterized protein</fullName>
    </submittedName>
</protein>
<evidence type="ECO:0000313" key="1">
    <source>
        <dbReference type="EMBL" id="GJJ09621.1"/>
    </source>
</evidence>
<name>A0AAV5AAT9_9AGAM</name>